<proteinExistence type="predicted"/>
<protein>
    <submittedName>
        <fullName evidence="1">Uncharacterized protein</fullName>
    </submittedName>
</protein>
<dbReference type="AlphaFoldDB" id="A0A1H9NA22"/>
<dbReference type="EMBL" id="FOGF01000037">
    <property type="protein sequence ID" value="SER32900.1"/>
    <property type="molecule type" value="Genomic_DNA"/>
</dbReference>
<evidence type="ECO:0000313" key="2">
    <source>
        <dbReference type="Proteomes" id="UP000198556"/>
    </source>
</evidence>
<reference evidence="1 2" key="1">
    <citation type="submission" date="2016-10" db="EMBL/GenBank/DDBJ databases">
        <authorList>
            <person name="de Groot N.N."/>
        </authorList>
    </citation>
    <scope>NUCLEOTIDE SEQUENCE [LARGE SCALE GENOMIC DNA]</scope>
    <source>
        <strain evidence="1 2">DSM 15827</strain>
    </source>
</reference>
<name>A0A1H9NA22_9LACT</name>
<accession>A0A1H9NA22</accession>
<sequence length="110" mass="12782">MKKIDLNNYRVVIGFYNDKPDFLRLVQSTQSSLKCYLLESTDHQMIAAELSENNFVLVNEGKVIHLNHHDLITIIGKVNNHKSTPLSLEEAMTKEEKFYQTIKNEEKESE</sequence>
<gene>
    <name evidence="1" type="ORF">SAMN05421767_1372</name>
</gene>
<keyword evidence="2" id="KW-1185">Reference proteome</keyword>
<evidence type="ECO:0000313" key="1">
    <source>
        <dbReference type="EMBL" id="SER32900.1"/>
    </source>
</evidence>
<dbReference type="RefSeq" id="WP_089747460.1">
    <property type="nucleotide sequence ID" value="NZ_FOGF01000037.1"/>
</dbReference>
<dbReference type="Proteomes" id="UP000198556">
    <property type="component" value="Unassembled WGS sequence"/>
</dbReference>
<organism evidence="1 2">
    <name type="scientific">Granulicatella balaenopterae</name>
    <dbReference type="NCBI Taxonomy" id="137733"/>
    <lineage>
        <taxon>Bacteria</taxon>
        <taxon>Bacillati</taxon>
        <taxon>Bacillota</taxon>
        <taxon>Bacilli</taxon>
        <taxon>Lactobacillales</taxon>
        <taxon>Carnobacteriaceae</taxon>
        <taxon>Granulicatella</taxon>
    </lineage>
</organism>